<name>A0A9P0C5Y9_CHRIL</name>
<proteinExistence type="predicted"/>
<evidence type="ECO:0000313" key="3">
    <source>
        <dbReference type="Proteomes" id="UP001154114"/>
    </source>
</evidence>
<keyword evidence="1" id="KW-0472">Membrane</keyword>
<dbReference type="AlphaFoldDB" id="A0A9P0C5Y9"/>
<evidence type="ECO:0000256" key="1">
    <source>
        <dbReference type="SAM" id="Phobius"/>
    </source>
</evidence>
<evidence type="ECO:0000313" key="2">
    <source>
        <dbReference type="EMBL" id="CAH0625259.1"/>
    </source>
</evidence>
<protein>
    <submittedName>
        <fullName evidence="2">Uncharacterized protein</fullName>
    </submittedName>
</protein>
<feature type="transmembrane region" description="Helical" evidence="1">
    <location>
        <begin position="197"/>
        <end position="218"/>
    </location>
</feature>
<dbReference type="EMBL" id="LR824010">
    <property type="protein sequence ID" value="CAH0625259.1"/>
    <property type="molecule type" value="Genomic_DNA"/>
</dbReference>
<dbReference type="Gene3D" id="1.20.1070.10">
    <property type="entry name" value="Rhodopsin 7-helix transmembrane proteins"/>
    <property type="match status" value="1"/>
</dbReference>
<feature type="transmembrane region" description="Helical" evidence="1">
    <location>
        <begin position="230"/>
        <end position="254"/>
    </location>
</feature>
<feature type="transmembrane region" description="Helical" evidence="1">
    <location>
        <begin position="128"/>
        <end position="150"/>
    </location>
</feature>
<dbReference type="OrthoDB" id="7200218at2759"/>
<keyword evidence="1" id="KW-1133">Transmembrane helix</keyword>
<dbReference type="Proteomes" id="UP001154114">
    <property type="component" value="Chromosome 7"/>
</dbReference>
<feature type="transmembrane region" description="Helical" evidence="1">
    <location>
        <begin position="162"/>
        <end position="185"/>
    </location>
</feature>
<feature type="transmembrane region" description="Helical" evidence="1">
    <location>
        <begin position="90"/>
        <end position="108"/>
    </location>
</feature>
<gene>
    <name evidence="2" type="ORF">CINC_LOCUS11891</name>
</gene>
<keyword evidence="3" id="KW-1185">Reference proteome</keyword>
<keyword evidence="1" id="KW-0812">Transmembrane</keyword>
<feature type="transmembrane region" description="Helical" evidence="1">
    <location>
        <begin position="27"/>
        <end position="48"/>
    </location>
</feature>
<organism evidence="2 3">
    <name type="scientific">Chrysodeixis includens</name>
    <name type="common">Soybean looper</name>
    <name type="synonym">Pseudoplusia includens</name>
    <dbReference type="NCBI Taxonomy" id="689277"/>
    <lineage>
        <taxon>Eukaryota</taxon>
        <taxon>Metazoa</taxon>
        <taxon>Ecdysozoa</taxon>
        <taxon>Arthropoda</taxon>
        <taxon>Hexapoda</taxon>
        <taxon>Insecta</taxon>
        <taxon>Pterygota</taxon>
        <taxon>Neoptera</taxon>
        <taxon>Endopterygota</taxon>
        <taxon>Lepidoptera</taxon>
        <taxon>Glossata</taxon>
        <taxon>Ditrysia</taxon>
        <taxon>Noctuoidea</taxon>
        <taxon>Noctuidae</taxon>
        <taxon>Plusiinae</taxon>
        <taxon>Chrysodeixis</taxon>
    </lineage>
</organism>
<accession>A0A9P0C5Y9</accession>
<reference evidence="2" key="1">
    <citation type="submission" date="2021-12" db="EMBL/GenBank/DDBJ databases">
        <authorList>
            <person name="King R."/>
        </authorList>
    </citation>
    <scope>NUCLEOTIDE SEQUENCE</scope>
</reference>
<feature type="transmembrane region" description="Helical" evidence="1">
    <location>
        <begin position="60"/>
        <end position="78"/>
    </location>
</feature>
<sequence>MSNATELNNTAPLDDEFEEPENLAVKYVWLFGIVVSSLCFITQAVLLYLRPKIRKLDQKILTHLAAARLMNTILEYVMSHLLFNYYTKDLTFALYLQTDIVLVCWMFIYTKNLYDKVVLVFALQQRNFLLLSILIWVLTIPIGVLMPVFIQINVFDEAYRAYAWLKFLVLAVNLLLYGKIFYVIITRNRNSNRNFTDIIKTCVISLILVCITSLQVFLTDILTYFESGDIVTDTFCILNSFQVVAVTIIFLILAKNCV</sequence>